<dbReference type="InterPro" id="IPR002347">
    <property type="entry name" value="SDR_fam"/>
</dbReference>
<dbReference type="PANTHER" id="PTHR44196">
    <property type="entry name" value="DEHYDROGENASE/REDUCTASE SDR FAMILY MEMBER 7B"/>
    <property type="match status" value="1"/>
</dbReference>
<dbReference type="PROSITE" id="PS00061">
    <property type="entry name" value="ADH_SHORT"/>
    <property type="match status" value="1"/>
</dbReference>
<proteinExistence type="inferred from homology"/>
<dbReference type="SUPFAM" id="SSF51735">
    <property type="entry name" value="NAD(P)-binding Rossmann-fold domains"/>
    <property type="match status" value="1"/>
</dbReference>
<dbReference type="PRINTS" id="PR00081">
    <property type="entry name" value="GDHRDH"/>
</dbReference>
<evidence type="ECO:0000256" key="2">
    <source>
        <dbReference type="ARBA" id="ARBA00023002"/>
    </source>
</evidence>
<sequence>MSSPLPQAPATTRPVALLTGASSGIGAAAARELARRGYALVLAARRVEALGALAAELDPSGRHIAAVQADVTRAGDRAHLIAQALERFGRIDALINNAGVSIASGPWWDDPDPLRVLATNLDAPIELTRLVLPAMRARRSGAVVNVASVAGMVAFQGMYSASKFGLRGFSLALRRELLGSGVQVSLVSPGFVRTELTARASLPMPGPEIVARAIADVLERPRREVVVPGWYRWPALLDQLAPGLLDGIMPLVRARRYR</sequence>
<keyword evidence="2" id="KW-0560">Oxidoreductase</keyword>
<dbReference type="InterPro" id="IPR036291">
    <property type="entry name" value="NAD(P)-bd_dom_sf"/>
</dbReference>
<dbReference type="Gene3D" id="3.40.50.720">
    <property type="entry name" value="NAD(P)-binding Rossmann-like Domain"/>
    <property type="match status" value="1"/>
</dbReference>
<reference evidence="4 5" key="1">
    <citation type="submission" date="2018-05" db="EMBL/GenBank/DDBJ databases">
        <title>Complete Genome Sequence of Deinococcus sp. strain 17bor-2.</title>
        <authorList>
            <person name="Srinivasan S."/>
        </authorList>
    </citation>
    <scope>NUCLEOTIDE SEQUENCE [LARGE SCALE GENOMIC DNA]</scope>
    <source>
        <strain evidence="4 5">17bor-2</strain>
    </source>
</reference>
<dbReference type="OrthoDB" id="9793345at2"/>
<dbReference type="KEGG" id="dez:DKM44_10965"/>
<name>A0A2Z3JFD6_9DEIO</name>
<evidence type="ECO:0000256" key="1">
    <source>
        <dbReference type="ARBA" id="ARBA00006484"/>
    </source>
</evidence>
<evidence type="ECO:0000313" key="4">
    <source>
        <dbReference type="EMBL" id="AWN23685.1"/>
    </source>
</evidence>
<protein>
    <submittedName>
        <fullName evidence="4">Short-chain dehydrogenase</fullName>
    </submittedName>
</protein>
<dbReference type="Pfam" id="PF00106">
    <property type="entry name" value="adh_short"/>
    <property type="match status" value="1"/>
</dbReference>
<dbReference type="EMBL" id="CP029494">
    <property type="protein sequence ID" value="AWN23685.1"/>
    <property type="molecule type" value="Genomic_DNA"/>
</dbReference>
<dbReference type="AlphaFoldDB" id="A0A2Z3JFD6"/>
<dbReference type="GO" id="GO:0016020">
    <property type="term" value="C:membrane"/>
    <property type="evidence" value="ECO:0007669"/>
    <property type="project" value="TreeGrafter"/>
</dbReference>
<dbReference type="InterPro" id="IPR020904">
    <property type="entry name" value="Sc_DH/Rdtase_CS"/>
</dbReference>
<keyword evidence="5" id="KW-1185">Reference proteome</keyword>
<accession>A0A2Z3JFD6</accession>
<organism evidence="4 5">
    <name type="scientific">Deinococcus irradiatisoli</name>
    <dbReference type="NCBI Taxonomy" id="2202254"/>
    <lineage>
        <taxon>Bacteria</taxon>
        <taxon>Thermotogati</taxon>
        <taxon>Deinococcota</taxon>
        <taxon>Deinococci</taxon>
        <taxon>Deinococcales</taxon>
        <taxon>Deinococcaceae</taxon>
        <taxon>Deinococcus</taxon>
    </lineage>
</organism>
<dbReference type="RefSeq" id="WP_109827413.1">
    <property type="nucleotide sequence ID" value="NZ_CP029494.1"/>
</dbReference>
<gene>
    <name evidence="4" type="ORF">DKM44_10965</name>
</gene>
<dbReference type="PANTHER" id="PTHR44196:SF1">
    <property type="entry name" value="DEHYDROGENASE_REDUCTASE SDR FAMILY MEMBER 7B"/>
    <property type="match status" value="1"/>
</dbReference>
<dbReference type="GO" id="GO:0016491">
    <property type="term" value="F:oxidoreductase activity"/>
    <property type="evidence" value="ECO:0007669"/>
    <property type="project" value="UniProtKB-KW"/>
</dbReference>
<dbReference type="PRINTS" id="PR00080">
    <property type="entry name" value="SDRFAMILY"/>
</dbReference>
<dbReference type="Proteomes" id="UP000245368">
    <property type="component" value="Chromosome"/>
</dbReference>
<evidence type="ECO:0000256" key="3">
    <source>
        <dbReference type="RuleBase" id="RU000363"/>
    </source>
</evidence>
<dbReference type="PIRSF" id="PIRSF000126">
    <property type="entry name" value="11-beta-HSD1"/>
    <property type="match status" value="1"/>
</dbReference>
<evidence type="ECO:0000313" key="5">
    <source>
        <dbReference type="Proteomes" id="UP000245368"/>
    </source>
</evidence>
<comment type="similarity">
    <text evidence="1 3">Belongs to the short-chain dehydrogenases/reductases (SDR) family.</text>
</comment>